<feature type="binding site" evidence="7">
    <location>
        <position position="72"/>
    </location>
    <ligand>
        <name>tRNA</name>
        <dbReference type="ChEBI" id="CHEBI:17843"/>
    </ligand>
</feature>
<comment type="caution">
    <text evidence="10">The sequence shown here is derived from an EMBL/GenBank/DDBJ whole genome shotgun (WGS) entry which is preliminary data.</text>
</comment>
<sequence length="199" mass="22227">MATKKYDTIIVGIGNTGEEYEHTRHNAGRDIVELAAKTYDFPAFTFDKYMNALIAEGKIAKQRVLLVRPETYVNKSGDIFKSLKLAKKDITQTLLIIHDDLDLPVGTMKIVQNRGSGGHKGIESIMRALKTEDFARIRIGIAKPAHVKKSQNKSEVIKIVTSTFSPAEKLLFKKIAKKSVSAIETFVSEDAQRAMNEFN</sequence>
<evidence type="ECO:0000256" key="7">
    <source>
        <dbReference type="HAMAP-Rule" id="MF_00083"/>
    </source>
</evidence>
<feature type="binding site" evidence="7">
    <location>
        <position position="74"/>
    </location>
    <ligand>
        <name>tRNA</name>
        <dbReference type="ChEBI" id="CHEBI:17843"/>
    </ligand>
</feature>
<dbReference type="EMBL" id="MHNL01000006">
    <property type="protein sequence ID" value="OGZ45562.1"/>
    <property type="molecule type" value="Genomic_DNA"/>
</dbReference>
<dbReference type="GO" id="GO:0072344">
    <property type="term" value="P:rescue of stalled ribosome"/>
    <property type="evidence" value="ECO:0007669"/>
    <property type="project" value="UniProtKB-UniRule"/>
</dbReference>
<evidence type="ECO:0000256" key="2">
    <source>
        <dbReference type="ARBA" id="ARBA00022555"/>
    </source>
</evidence>
<dbReference type="GO" id="GO:0000049">
    <property type="term" value="F:tRNA binding"/>
    <property type="evidence" value="ECO:0007669"/>
    <property type="project" value="UniProtKB-UniRule"/>
</dbReference>
<dbReference type="EC" id="3.1.1.29" evidence="1 7"/>
<comment type="function">
    <text evidence="7">Hydrolyzes ribosome-free peptidyl-tRNAs (with 1 or more amino acids incorporated), which drop off the ribosome during protein synthesis, or as a result of ribosome stalling.</text>
</comment>
<dbReference type="STRING" id="1802115.A2756_00925"/>
<gene>
    <name evidence="7" type="primary">pth</name>
    <name evidence="10" type="ORF">A2756_00925</name>
</gene>
<dbReference type="PANTHER" id="PTHR17224">
    <property type="entry name" value="PEPTIDYL-TRNA HYDROLASE"/>
    <property type="match status" value="1"/>
</dbReference>
<evidence type="ECO:0000256" key="4">
    <source>
        <dbReference type="ARBA" id="ARBA00022884"/>
    </source>
</evidence>
<name>A0A1G2G661_9BACT</name>
<feature type="binding site" evidence="7">
    <location>
        <position position="20"/>
    </location>
    <ligand>
        <name>tRNA</name>
        <dbReference type="ChEBI" id="CHEBI:17843"/>
    </ligand>
</feature>
<keyword evidence="4 7" id="KW-0694">RNA-binding</keyword>
<dbReference type="Pfam" id="PF01195">
    <property type="entry name" value="Pept_tRNA_hydro"/>
    <property type="match status" value="1"/>
</dbReference>
<keyword evidence="2 7" id="KW-0820">tRNA-binding</keyword>
<dbReference type="GO" id="GO:0005737">
    <property type="term" value="C:cytoplasm"/>
    <property type="evidence" value="ECO:0007669"/>
    <property type="project" value="UniProtKB-SubCell"/>
</dbReference>
<dbReference type="HAMAP" id="MF_00083">
    <property type="entry name" value="Pept_tRNA_hydro_bact"/>
    <property type="match status" value="1"/>
</dbReference>
<dbReference type="InterPro" id="IPR001328">
    <property type="entry name" value="Pept_tRNA_hydro"/>
</dbReference>
<evidence type="ECO:0000256" key="9">
    <source>
        <dbReference type="RuleBase" id="RU004320"/>
    </source>
</evidence>
<feature type="site" description="Discriminates between blocked and unblocked aminoacyl-tRNA" evidence="7">
    <location>
        <position position="15"/>
    </location>
</feature>
<evidence type="ECO:0000256" key="8">
    <source>
        <dbReference type="RuleBase" id="RU000673"/>
    </source>
</evidence>
<dbReference type="SUPFAM" id="SSF53178">
    <property type="entry name" value="Peptidyl-tRNA hydrolase-like"/>
    <property type="match status" value="1"/>
</dbReference>
<reference evidence="10 11" key="1">
    <citation type="journal article" date="2016" name="Nat. Commun.">
        <title>Thousands of microbial genomes shed light on interconnected biogeochemical processes in an aquifer system.</title>
        <authorList>
            <person name="Anantharaman K."/>
            <person name="Brown C.T."/>
            <person name="Hug L.A."/>
            <person name="Sharon I."/>
            <person name="Castelle C.J."/>
            <person name="Probst A.J."/>
            <person name="Thomas B.C."/>
            <person name="Singh A."/>
            <person name="Wilkins M.J."/>
            <person name="Karaoz U."/>
            <person name="Brodie E.L."/>
            <person name="Williams K.H."/>
            <person name="Hubbard S.S."/>
            <person name="Banfield J.F."/>
        </authorList>
    </citation>
    <scope>NUCLEOTIDE SEQUENCE [LARGE SCALE GENOMIC DNA]</scope>
</reference>
<evidence type="ECO:0000256" key="1">
    <source>
        <dbReference type="ARBA" id="ARBA00013260"/>
    </source>
</evidence>
<comment type="caution">
    <text evidence="7">Lacks conserved residue(s) required for the propagation of feature annotation.</text>
</comment>
<comment type="subcellular location">
    <subcellularLocation>
        <location evidence="7">Cytoplasm</location>
    </subcellularLocation>
</comment>
<dbReference type="Gene3D" id="3.40.50.1470">
    <property type="entry name" value="Peptidyl-tRNA hydrolase"/>
    <property type="match status" value="1"/>
</dbReference>
<dbReference type="InterPro" id="IPR018171">
    <property type="entry name" value="Pept_tRNA_hydro_CS"/>
</dbReference>
<evidence type="ECO:0000256" key="6">
    <source>
        <dbReference type="ARBA" id="ARBA00050038"/>
    </source>
</evidence>
<dbReference type="CDD" id="cd00462">
    <property type="entry name" value="PTH"/>
    <property type="match status" value="1"/>
</dbReference>
<dbReference type="PANTHER" id="PTHR17224:SF1">
    <property type="entry name" value="PEPTIDYL-TRNA HYDROLASE"/>
    <property type="match status" value="1"/>
</dbReference>
<comment type="similarity">
    <text evidence="5 7 9">Belongs to the PTH family.</text>
</comment>
<dbReference type="Proteomes" id="UP000177785">
    <property type="component" value="Unassembled WGS sequence"/>
</dbReference>
<dbReference type="AlphaFoldDB" id="A0A1G2G661"/>
<dbReference type="GO" id="GO:0006515">
    <property type="term" value="P:protein quality control for misfolded or incompletely synthesized proteins"/>
    <property type="evidence" value="ECO:0007669"/>
    <property type="project" value="UniProtKB-UniRule"/>
</dbReference>
<keyword evidence="3 7" id="KW-0378">Hydrolase</keyword>
<dbReference type="InterPro" id="IPR036416">
    <property type="entry name" value="Pept_tRNA_hydro_sf"/>
</dbReference>
<evidence type="ECO:0000313" key="11">
    <source>
        <dbReference type="Proteomes" id="UP000177785"/>
    </source>
</evidence>
<comment type="function">
    <text evidence="7">Catalyzes the release of premature peptidyl moieties from peptidyl-tRNA molecules trapped in stalled 50S ribosomal subunits, and thus maintains levels of free tRNAs and 50S ribosomes.</text>
</comment>
<evidence type="ECO:0000313" key="10">
    <source>
        <dbReference type="EMBL" id="OGZ45562.1"/>
    </source>
</evidence>
<feature type="active site" description="Proton acceptor" evidence="7">
    <location>
        <position position="25"/>
    </location>
</feature>
<protein>
    <recommendedName>
        <fullName evidence="6 7">Peptidyl-tRNA hydrolase</fullName>
        <shortName evidence="7">Pth</shortName>
        <ecNumber evidence="1 7">3.1.1.29</ecNumber>
    </recommendedName>
</protein>
<comment type="subunit">
    <text evidence="7">Monomer.</text>
</comment>
<dbReference type="GO" id="GO:0004045">
    <property type="term" value="F:peptidyl-tRNA hydrolase activity"/>
    <property type="evidence" value="ECO:0007669"/>
    <property type="project" value="UniProtKB-UniRule"/>
</dbReference>
<keyword evidence="7" id="KW-0963">Cytoplasm</keyword>
<accession>A0A1G2G661</accession>
<evidence type="ECO:0000256" key="3">
    <source>
        <dbReference type="ARBA" id="ARBA00022801"/>
    </source>
</evidence>
<comment type="catalytic activity">
    <reaction evidence="7 8">
        <text>an N-acyl-L-alpha-aminoacyl-tRNA + H2O = an N-acyl-L-amino acid + a tRNA + H(+)</text>
        <dbReference type="Rhea" id="RHEA:54448"/>
        <dbReference type="Rhea" id="RHEA-COMP:10123"/>
        <dbReference type="Rhea" id="RHEA-COMP:13883"/>
        <dbReference type="ChEBI" id="CHEBI:15377"/>
        <dbReference type="ChEBI" id="CHEBI:15378"/>
        <dbReference type="ChEBI" id="CHEBI:59874"/>
        <dbReference type="ChEBI" id="CHEBI:78442"/>
        <dbReference type="ChEBI" id="CHEBI:138191"/>
        <dbReference type="EC" id="3.1.1.29"/>
    </reaction>
</comment>
<proteinExistence type="inferred from homology"/>
<evidence type="ECO:0000256" key="5">
    <source>
        <dbReference type="ARBA" id="ARBA00038063"/>
    </source>
</evidence>
<organism evidence="10 11">
    <name type="scientific">Candidatus Ryanbacteria bacterium RIFCSPHIGHO2_01_FULL_48_27</name>
    <dbReference type="NCBI Taxonomy" id="1802115"/>
    <lineage>
        <taxon>Bacteria</taxon>
        <taxon>Candidatus Ryaniibacteriota</taxon>
    </lineage>
</organism>
<dbReference type="NCBIfam" id="TIGR00447">
    <property type="entry name" value="pth"/>
    <property type="match status" value="1"/>
</dbReference>
<feature type="site" description="Stabilizes the basic form of H active site to accept a proton" evidence="7">
    <location>
        <position position="99"/>
    </location>
</feature>
<dbReference type="PROSITE" id="PS01195">
    <property type="entry name" value="PEPT_TRNA_HYDROL_1"/>
    <property type="match status" value="1"/>
</dbReference>